<dbReference type="Proteomes" id="UP000823786">
    <property type="component" value="Unassembled WGS sequence"/>
</dbReference>
<dbReference type="SUPFAM" id="SSF55785">
    <property type="entry name" value="PYP-like sensor domain (PAS domain)"/>
    <property type="match status" value="2"/>
</dbReference>
<sequence>MLGFGAGADAKAVLEAMRKSQAIIELELDGTIITANENFCQALGYQLSEIAGQHHRLFVDPAEAATADYREFWAKLARGEFDRRQYKRIGKGGKEVWIEASYNPVFRGGKPYKVVKFATDITEQKLKSAEDAGKLDAISRAQAVIEFTPKGDILTANENFLDTLGYQLSEVQGKHHSMFCEPGFTNSEEYRRFWTRLAGGEFIADEFMRVGKGGKKAYIQASYNPIFDMNGKVFKVVKFATDVTTRVGNVDQLARSLKALSEGDLTQTLATPFLPSLEKLREDFNEASSKLRTTLQTITQNAGAIAASSQQIQSASNDLSKRTEQQAASVEETAAALEEITTTVADSSQRAQEAGQLVRKTKENAEHSGNIVGQAVEAMGKIEKSAGEIANIIGVIDEIAFQTNLLALNAGVEAARAGDAGKGFAVVAQEVRELAQRSAKAAKEIKELIKTSNEHVKSGVVLVGDTGKALLQIVTQVVQVDGNVGAIVEASKEQATGLKEINTAVNTIDQGTQQNAAMVEETSAAAHSLSKEAAQLFELIGQFNIGTTAVIHRAAPAPANQQSRPVASPVRHMTAKVAQAFNGNAALKSGDSWEEF</sequence>
<dbReference type="PROSITE" id="PS50885">
    <property type="entry name" value="HAMP"/>
    <property type="match status" value="1"/>
</dbReference>
<dbReference type="Pfam" id="PF08447">
    <property type="entry name" value="PAS_3"/>
    <property type="match status" value="2"/>
</dbReference>
<comment type="caution">
    <text evidence="9">The sequence shown here is derived from an EMBL/GenBank/DDBJ whole genome shotgun (WGS) entry which is preliminary data.</text>
</comment>
<dbReference type="InterPro" id="IPR004090">
    <property type="entry name" value="Chemotax_Me-accpt_rcpt"/>
</dbReference>
<gene>
    <name evidence="9" type="ORF">J2Z75_005623</name>
</gene>
<evidence type="ECO:0000256" key="2">
    <source>
        <dbReference type="ARBA" id="ARBA00029447"/>
    </source>
</evidence>
<dbReference type="CDD" id="cd11386">
    <property type="entry name" value="MCP_signal"/>
    <property type="match status" value="1"/>
</dbReference>
<dbReference type="InterPro" id="IPR035965">
    <property type="entry name" value="PAS-like_dom_sf"/>
</dbReference>
<feature type="domain" description="PAS" evidence="6">
    <location>
        <begin position="6"/>
        <end position="53"/>
    </location>
</feature>
<feature type="domain" description="PAC" evidence="7">
    <location>
        <begin position="203"/>
        <end position="255"/>
    </location>
</feature>
<evidence type="ECO:0000256" key="4">
    <source>
        <dbReference type="SAM" id="Coils"/>
    </source>
</evidence>
<dbReference type="Gene3D" id="3.30.450.20">
    <property type="entry name" value="PAS domain"/>
    <property type="match status" value="2"/>
</dbReference>
<evidence type="ECO:0000256" key="3">
    <source>
        <dbReference type="PROSITE-ProRule" id="PRU00284"/>
    </source>
</evidence>
<name>A0ABS4EVY5_9HYPH</name>
<dbReference type="PROSITE" id="PS50112">
    <property type="entry name" value="PAS"/>
    <property type="match status" value="1"/>
</dbReference>
<dbReference type="InterPro" id="IPR004089">
    <property type="entry name" value="MCPsignal_dom"/>
</dbReference>
<dbReference type="InterPro" id="IPR051310">
    <property type="entry name" value="MCP_chemotaxis"/>
</dbReference>
<dbReference type="InterPro" id="IPR000700">
    <property type="entry name" value="PAS-assoc_C"/>
</dbReference>
<dbReference type="InterPro" id="IPR013655">
    <property type="entry name" value="PAS_fold_3"/>
</dbReference>
<dbReference type="PANTHER" id="PTHR43531:SF11">
    <property type="entry name" value="METHYL-ACCEPTING CHEMOTAXIS PROTEIN 3"/>
    <property type="match status" value="1"/>
</dbReference>
<dbReference type="InterPro" id="IPR001610">
    <property type="entry name" value="PAC"/>
</dbReference>
<dbReference type="Pfam" id="PF00015">
    <property type="entry name" value="MCPsignal"/>
    <property type="match status" value="1"/>
</dbReference>
<evidence type="ECO:0000259" key="7">
    <source>
        <dbReference type="PROSITE" id="PS50113"/>
    </source>
</evidence>
<dbReference type="PRINTS" id="PR00260">
    <property type="entry name" value="CHEMTRNSDUCR"/>
</dbReference>
<evidence type="ECO:0000313" key="10">
    <source>
        <dbReference type="Proteomes" id="UP000823786"/>
    </source>
</evidence>
<dbReference type="SMART" id="SM00091">
    <property type="entry name" value="PAS"/>
    <property type="match status" value="2"/>
</dbReference>
<accession>A0ABS4EVY5</accession>
<dbReference type="SMART" id="SM00086">
    <property type="entry name" value="PAC"/>
    <property type="match status" value="2"/>
</dbReference>
<dbReference type="SMART" id="SM00283">
    <property type="entry name" value="MA"/>
    <property type="match status" value="1"/>
</dbReference>
<keyword evidence="1" id="KW-0145">Chemotaxis</keyword>
<dbReference type="CDD" id="cd00130">
    <property type="entry name" value="PAS"/>
    <property type="match status" value="2"/>
</dbReference>
<organism evidence="9 10">
    <name type="scientific">Rhizobium herbae</name>
    <dbReference type="NCBI Taxonomy" id="508661"/>
    <lineage>
        <taxon>Bacteria</taxon>
        <taxon>Pseudomonadati</taxon>
        <taxon>Pseudomonadota</taxon>
        <taxon>Alphaproteobacteria</taxon>
        <taxon>Hyphomicrobiales</taxon>
        <taxon>Rhizobiaceae</taxon>
        <taxon>Rhizobium/Agrobacterium group</taxon>
        <taxon>Rhizobium</taxon>
    </lineage>
</organism>
<feature type="domain" description="Methyl-accepting transducer" evidence="5">
    <location>
        <begin position="301"/>
        <end position="530"/>
    </location>
</feature>
<evidence type="ECO:0000313" key="9">
    <source>
        <dbReference type="EMBL" id="MBP1862092.1"/>
    </source>
</evidence>
<dbReference type="PROSITE" id="PS50111">
    <property type="entry name" value="CHEMOTAXIS_TRANSDUC_2"/>
    <property type="match status" value="1"/>
</dbReference>
<keyword evidence="10" id="KW-1185">Reference proteome</keyword>
<keyword evidence="4" id="KW-0175">Coiled coil</keyword>
<dbReference type="NCBIfam" id="TIGR00229">
    <property type="entry name" value="sensory_box"/>
    <property type="match status" value="2"/>
</dbReference>
<dbReference type="SUPFAM" id="SSF58104">
    <property type="entry name" value="Methyl-accepting chemotaxis protein (MCP) signaling domain"/>
    <property type="match status" value="1"/>
</dbReference>
<dbReference type="PROSITE" id="PS50113">
    <property type="entry name" value="PAC"/>
    <property type="match status" value="1"/>
</dbReference>
<evidence type="ECO:0000259" key="6">
    <source>
        <dbReference type="PROSITE" id="PS50112"/>
    </source>
</evidence>
<protein>
    <submittedName>
        <fullName evidence="9">Methyl-accepting chemotaxis protein</fullName>
    </submittedName>
</protein>
<dbReference type="InterPro" id="IPR003660">
    <property type="entry name" value="HAMP_dom"/>
</dbReference>
<dbReference type="InterPro" id="IPR000014">
    <property type="entry name" value="PAS"/>
</dbReference>
<comment type="similarity">
    <text evidence="2">Belongs to the methyl-accepting chemotaxis (MCP) protein family.</text>
</comment>
<dbReference type="EMBL" id="JAGGJV010000013">
    <property type="protein sequence ID" value="MBP1862092.1"/>
    <property type="molecule type" value="Genomic_DNA"/>
</dbReference>
<keyword evidence="3" id="KW-0807">Transducer</keyword>
<evidence type="ECO:0000259" key="8">
    <source>
        <dbReference type="PROSITE" id="PS50885"/>
    </source>
</evidence>
<feature type="coiled-coil region" evidence="4">
    <location>
        <begin position="277"/>
        <end position="340"/>
    </location>
</feature>
<evidence type="ECO:0000256" key="1">
    <source>
        <dbReference type="ARBA" id="ARBA00022500"/>
    </source>
</evidence>
<evidence type="ECO:0000259" key="5">
    <source>
        <dbReference type="PROSITE" id="PS50111"/>
    </source>
</evidence>
<dbReference type="RefSeq" id="WP_209857016.1">
    <property type="nucleotide sequence ID" value="NZ_JAGGJV010000013.1"/>
</dbReference>
<reference evidence="9 10" key="1">
    <citation type="submission" date="2021-03" db="EMBL/GenBank/DDBJ databases">
        <title>Genomic Encyclopedia of Type Strains, Phase IV (KMG-IV): sequencing the most valuable type-strain genomes for metagenomic binning, comparative biology and taxonomic classification.</title>
        <authorList>
            <person name="Goeker M."/>
        </authorList>
    </citation>
    <scope>NUCLEOTIDE SEQUENCE [LARGE SCALE GENOMIC DNA]</scope>
    <source>
        <strain evidence="9 10">DSM 26427</strain>
    </source>
</reference>
<dbReference type="Gene3D" id="1.10.287.950">
    <property type="entry name" value="Methyl-accepting chemotaxis protein"/>
    <property type="match status" value="1"/>
</dbReference>
<feature type="domain" description="HAMP" evidence="8">
    <location>
        <begin position="244"/>
        <end position="296"/>
    </location>
</feature>
<dbReference type="PANTHER" id="PTHR43531">
    <property type="entry name" value="PROTEIN ICFG"/>
    <property type="match status" value="1"/>
</dbReference>
<proteinExistence type="inferred from homology"/>